<reference evidence="13" key="1">
    <citation type="submission" date="2019-02" db="EMBL/GenBank/DDBJ databases">
        <authorList>
            <person name="Li S.-H."/>
        </authorList>
    </citation>
    <scope>NUCLEOTIDE SEQUENCE</scope>
    <source>
        <strain evidence="13">IMCC11814</strain>
    </source>
</reference>
<dbReference type="InterPro" id="IPR033177">
    <property type="entry name" value="PSD-B"/>
</dbReference>
<name>A0ABT3T9P6_9GAMM</name>
<dbReference type="RefSeq" id="WP_279250756.1">
    <property type="nucleotide sequence ID" value="NZ_SHNO01000002.1"/>
</dbReference>
<dbReference type="EC" id="4.1.1.65" evidence="12"/>
<keyword evidence="9 12" id="KW-0456">Lyase</keyword>
<organism evidence="13 14">
    <name type="scientific">Candidatus Marimicrobium litorale</name>
    <dbReference type="NCBI Taxonomy" id="2518991"/>
    <lineage>
        <taxon>Bacteria</taxon>
        <taxon>Pseudomonadati</taxon>
        <taxon>Pseudomonadota</taxon>
        <taxon>Gammaproteobacteria</taxon>
        <taxon>Cellvibrionales</taxon>
        <taxon>Halieaceae</taxon>
        <taxon>Marimicrobium</taxon>
    </lineage>
</organism>
<evidence type="ECO:0000256" key="12">
    <source>
        <dbReference type="HAMAP-Rule" id="MF_00662"/>
    </source>
</evidence>
<sequence length="282" mass="31353">MEKLFILFQALAPQHLLSRFTGALAEWRHPAWLKDFVIHRFIRAFDVDMSEAQEPEYRRYSCFNEFFTRPLREGVRPLASADLVCPADGAVSQIGDIVEGRLLQAKGRDYTVTDLLGGDSSRGAAFRGGRFATIYLSPRDYHRVHMPVAGQLTASCYVPGQLFSVNGVTADNVERLFARNERLVCYFDTDFGPMAMVLVGAMVVAGIETVWSGRVAPPQRRRQLVDHVNPPAAVSLAKGEEMGRFYLGSTVILLFPEGVMEFDERYAPGVMTRVGESLGAVV</sequence>
<protein>
    <recommendedName>
        <fullName evidence="12">Phosphatidylserine decarboxylase proenzyme</fullName>
        <ecNumber evidence="12">4.1.1.65</ecNumber>
    </recommendedName>
    <component>
        <recommendedName>
            <fullName evidence="12">Phosphatidylserine decarboxylase alpha chain</fullName>
        </recommendedName>
    </component>
    <component>
        <recommendedName>
            <fullName evidence="12">Phosphatidylserine decarboxylase beta chain</fullName>
        </recommendedName>
    </component>
</protein>
<keyword evidence="7 12" id="KW-0865">Zymogen</keyword>
<evidence type="ECO:0000256" key="10">
    <source>
        <dbReference type="ARBA" id="ARBA00023264"/>
    </source>
</evidence>
<evidence type="ECO:0000313" key="14">
    <source>
        <dbReference type="Proteomes" id="UP001143304"/>
    </source>
</evidence>
<comment type="similarity">
    <text evidence="12">Belongs to the phosphatidylserine decarboxylase family. PSD-B subfamily. Prokaryotic type I sub-subfamily.</text>
</comment>
<evidence type="ECO:0000256" key="7">
    <source>
        <dbReference type="ARBA" id="ARBA00023145"/>
    </source>
</evidence>
<accession>A0ABT3T9P6</accession>
<comment type="cofactor">
    <cofactor evidence="12">
        <name>pyruvate</name>
        <dbReference type="ChEBI" id="CHEBI:15361"/>
    </cofactor>
    <text evidence="12">Binds 1 pyruvoyl group covalently per subunit.</text>
</comment>
<dbReference type="Pfam" id="PF02666">
    <property type="entry name" value="PS_Dcarbxylase"/>
    <property type="match status" value="1"/>
</dbReference>
<dbReference type="GO" id="GO:0004609">
    <property type="term" value="F:phosphatidylserine decarboxylase activity"/>
    <property type="evidence" value="ECO:0007669"/>
    <property type="project" value="UniProtKB-EC"/>
</dbReference>
<feature type="active site" description="Charge relay system; for autoendoproteolytic cleavage activity" evidence="12">
    <location>
        <position position="88"/>
    </location>
</feature>
<evidence type="ECO:0000256" key="6">
    <source>
        <dbReference type="ARBA" id="ARBA00023136"/>
    </source>
</evidence>
<comment type="caution">
    <text evidence="13">The sequence shown here is derived from an EMBL/GenBank/DDBJ whole genome shotgun (WGS) entry which is preliminary data.</text>
</comment>
<dbReference type="NCBIfam" id="TIGR00163">
    <property type="entry name" value="PS_decarb"/>
    <property type="match status" value="1"/>
</dbReference>
<comment type="pathway">
    <text evidence="12">Phospholipid metabolism; phosphatidylethanolamine biosynthesis; phosphatidylethanolamine from CDP-diacylglycerol: step 2/2.</text>
</comment>
<comment type="catalytic activity">
    <reaction evidence="12">
        <text>a 1,2-diacyl-sn-glycero-3-phospho-L-serine + H(+) = a 1,2-diacyl-sn-glycero-3-phosphoethanolamine + CO2</text>
        <dbReference type="Rhea" id="RHEA:20828"/>
        <dbReference type="ChEBI" id="CHEBI:15378"/>
        <dbReference type="ChEBI" id="CHEBI:16526"/>
        <dbReference type="ChEBI" id="CHEBI:57262"/>
        <dbReference type="ChEBI" id="CHEBI:64612"/>
        <dbReference type="EC" id="4.1.1.65"/>
    </reaction>
</comment>
<proteinExistence type="inferred from homology"/>
<evidence type="ECO:0000256" key="4">
    <source>
        <dbReference type="ARBA" id="ARBA00022793"/>
    </source>
</evidence>
<dbReference type="EMBL" id="SHNO01000002">
    <property type="protein sequence ID" value="MCX2978970.1"/>
    <property type="molecule type" value="Genomic_DNA"/>
</dbReference>
<keyword evidence="5 12" id="KW-0443">Lipid metabolism</keyword>
<keyword evidence="4 12" id="KW-0210">Decarboxylase</keyword>
<keyword evidence="2 12" id="KW-1003">Cell membrane</keyword>
<keyword evidence="11 12" id="KW-0670">Pyruvate</keyword>
<comment type="pathway">
    <text evidence="1">Lipid metabolism.</text>
</comment>
<gene>
    <name evidence="12 13" type="primary">psd</name>
    <name evidence="13" type="ORF">EYC82_16620</name>
</gene>
<comment type="subunit">
    <text evidence="12">Heterodimer of a large membrane-associated beta subunit and a small pyruvoyl-containing alpha subunit.</text>
</comment>
<feature type="active site" description="Charge relay system; for autoendoproteolytic cleavage activity" evidence="12">
    <location>
        <position position="249"/>
    </location>
</feature>
<feature type="active site" description="Schiff-base intermediate with substrate; via pyruvic acid; for decarboxylase activity" evidence="12">
    <location>
        <position position="249"/>
    </location>
</feature>
<dbReference type="PANTHER" id="PTHR10067">
    <property type="entry name" value="PHOSPHATIDYLSERINE DECARBOXYLASE"/>
    <property type="match status" value="1"/>
</dbReference>
<dbReference type="HAMAP" id="MF_00662">
    <property type="entry name" value="PS_decarb_PSD_B_type1"/>
    <property type="match status" value="1"/>
</dbReference>
<evidence type="ECO:0000256" key="9">
    <source>
        <dbReference type="ARBA" id="ARBA00023239"/>
    </source>
</evidence>
<evidence type="ECO:0000256" key="5">
    <source>
        <dbReference type="ARBA" id="ARBA00023098"/>
    </source>
</evidence>
<comment type="function">
    <text evidence="12">Catalyzes the formation of phosphatidylethanolamine (PtdEtn) from phosphatidylserine (PtdSer).</text>
</comment>
<comment type="PTM">
    <text evidence="12">Is synthesized initially as an inactive proenzyme. Formation of the active enzyme involves a self-maturation process in which the active site pyruvoyl group is generated from an internal serine residue via an autocatalytic post-translational modification. Two non-identical subunits are generated from the proenzyme in this reaction, and the pyruvate is formed at the N-terminus of the alpha chain, which is derived from the carboxyl end of the proenzyme. The autoendoproteolytic cleavage occurs by a canonical serine protease mechanism, in which the side chain hydroxyl group of the serine supplies its oxygen atom to form the C-terminus of the beta chain, while the remainder of the serine residue undergoes an oxidative deamination to produce ammonia and the pyruvoyl prosthetic group on the alpha chain. During this reaction, the Ser that is part of the protease active site of the proenzyme becomes the pyruvoyl prosthetic group, which constitutes an essential element of the active site of the mature decarboxylase.</text>
</comment>
<dbReference type="PANTHER" id="PTHR10067:SF6">
    <property type="entry name" value="PHOSPHATIDYLSERINE DECARBOXYLASE PROENZYME, MITOCHONDRIAL"/>
    <property type="match status" value="1"/>
</dbReference>
<evidence type="ECO:0000256" key="8">
    <source>
        <dbReference type="ARBA" id="ARBA00023209"/>
    </source>
</evidence>
<keyword evidence="8 12" id="KW-0594">Phospholipid biosynthesis</keyword>
<evidence type="ECO:0000313" key="13">
    <source>
        <dbReference type="EMBL" id="MCX2978970.1"/>
    </source>
</evidence>
<feature type="modified residue" description="Pyruvic acid (Ser); by autocatalysis" evidence="12">
    <location>
        <position position="249"/>
    </location>
</feature>
<feature type="site" description="Cleavage (non-hydrolytic); by autocatalysis" evidence="12">
    <location>
        <begin position="248"/>
        <end position="249"/>
    </location>
</feature>
<evidence type="ECO:0000256" key="1">
    <source>
        <dbReference type="ARBA" id="ARBA00005189"/>
    </source>
</evidence>
<evidence type="ECO:0000256" key="2">
    <source>
        <dbReference type="ARBA" id="ARBA00022475"/>
    </source>
</evidence>
<dbReference type="Proteomes" id="UP001143304">
    <property type="component" value="Unassembled WGS sequence"/>
</dbReference>
<feature type="chain" id="PRO_5044918380" description="Phosphatidylserine decarboxylase alpha chain" evidence="12">
    <location>
        <begin position="249"/>
        <end position="282"/>
    </location>
</feature>
<dbReference type="InterPro" id="IPR003817">
    <property type="entry name" value="PS_Dcarbxylase"/>
</dbReference>
<keyword evidence="6 12" id="KW-0472">Membrane</keyword>
<evidence type="ECO:0000256" key="11">
    <source>
        <dbReference type="ARBA" id="ARBA00023317"/>
    </source>
</evidence>
<keyword evidence="10 12" id="KW-1208">Phospholipid metabolism</keyword>
<feature type="chain" id="PRO_5044918381" description="Phosphatidylserine decarboxylase beta chain" evidence="12">
    <location>
        <begin position="1"/>
        <end position="248"/>
    </location>
</feature>
<keyword evidence="14" id="KW-1185">Reference proteome</keyword>
<comment type="subcellular location">
    <subcellularLocation>
        <location evidence="12">Cell membrane</location>
        <topology evidence="12">Peripheral membrane protein</topology>
    </subcellularLocation>
</comment>
<keyword evidence="3 12" id="KW-0444">Lipid biosynthesis</keyword>
<dbReference type="InterPro" id="IPR033178">
    <property type="entry name" value="PSD_type1_pro"/>
</dbReference>
<evidence type="ECO:0000256" key="3">
    <source>
        <dbReference type="ARBA" id="ARBA00022516"/>
    </source>
</evidence>
<feature type="active site" description="Charge relay system; for autoendoproteolytic cleavage activity" evidence="12">
    <location>
        <position position="145"/>
    </location>
</feature>